<reference evidence="1" key="1">
    <citation type="submission" date="2021-02" db="EMBL/GenBank/DDBJ databases">
        <authorList>
            <person name="Nowell W R."/>
        </authorList>
    </citation>
    <scope>NUCLEOTIDE SEQUENCE</scope>
</reference>
<organism evidence="1 2">
    <name type="scientific">Rotaria sordida</name>
    <dbReference type="NCBI Taxonomy" id="392033"/>
    <lineage>
        <taxon>Eukaryota</taxon>
        <taxon>Metazoa</taxon>
        <taxon>Spiralia</taxon>
        <taxon>Gnathifera</taxon>
        <taxon>Rotifera</taxon>
        <taxon>Eurotatoria</taxon>
        <taxon>Bdelloidea</taxon>
        <taxon>Philodinida</taxon>
        <taxon>Philodinidae</taxon>
        <taxon>Rotaria</taxon>
    </lineage>
</organism>
<sequence length="157" mass="18445">MKQLKEGLPVPKKRQLSSYLISLRKKYYGAPTISLGELEAWCQQNSLIPDDNDKPWVLKYQIEYEDEIDNDDDNDNGDHNDDDNKNKFRFFVTTKRLLFNASISNKIHVDTTYKLIWQGFPCFIIGTTDMIRQFHPFGFGVCSNEKQNDFEFIFNCL</sequence>
<evidence type="ECO:0000313" key="2">
    <source>
        <dbReference type="Proteomes" id="UP000663854"/>
    </source>
</evidence>
<proteinExistence type="predicted"/>
<comment type="caution">
    <text evidence="1">The sequence shown here is derived from an EMBL/GenBank/DDBJ whole genome shotgun (WGS) entry which is preliminary data.</text>
</comment>
<evidence type="ECO:0000313" key="1">
    <source>
        <dbReference type="EMBL" id="CAF1548648.1"/>
    </source>
</evidence>
<dbReference type="AlphaFoldDB" id="A0A815WWR9"/>
<feature type="non-terminal residue" evidence="1">
    <location>
        <position position="157"/>
    </location>
</feature>
<name>A0A815WWR9_9BILA</name>
<gene>
    <name evidence="1" type="ORF">PYM288_LOCUS41195</name>
</gene>
<accession>A0A815WWR9</accession>
<protein>
    <submittedName>
        <fullName evidence="1">Uncharacterized protein</fullName>
    </submittedName>
</protein>
<dbReference type="Proteomes" id="UP000663854">
    <property type="component" value="Unassembled WGS sequence"/>
</dbReference>
<dbReference type="EMBL" id="CAJNOH010013738">
    <property type="protein sequence ID" value="CAF1548648.1"/>
    <property type="molecule type" value="Genomic_DNA"/>
</dbReference>